<evidence type="ECO:0000313" key="4">
    <source>
        <dbReference type="Proteomes" id="UP000031575"/>
    </source>
</evidence>
<feature type="compositionally biased region" description="Low complexity" evidence="1">
    <location>
        <begin position="377"/>
        <end position="398"/>
    </location>
</feature>
<feature type="compositionally biased region" description="Low complexity" evidence="1">
    <location>
        <begin position="520"/>
        <end position="532"/>
    </location>
</feature>
<protein>
    <recommendedName>
        <fullName evidence="2">DUF7053 domain-containing protein</fullName>
    </recommendedName>
</protein>
<accession>A0A0C2F2R0</accession>
<dbReference type="PANTHER" id="PTHR38117">
    <property type="entry name" value="NACHT AND WD40 DOMAIN PROTEIN"/>
    <property type="match status" value="1"/>
</dbReference>
<feature type="domain" description="DUF7053" evidence="2">
    <location>
        <begin position="6"/>
        <end position="181"/>
    </location>
</feature>
<organism evidence="3 4">
    <name type="scientific">Sporothrix brasiliensis 5110</name>
    <dbReference type="NCBI Taxonomy" id="1398154"/>
    <lineage>
        <taxon>Eukaryota</taxon>
        <taxon>Fungi</taxon>
        <taxon>Dikarya</taxon>
        <taxon>Ascomycota</taxon>
        <taxon>Pezizomycotina</taxon>
        <taxon>Sordariomycetes</taxon>
        <taxon>Sordariomycetidae</taxon>
        <taxon>Ophiostomatales</taxon>
        <taxon>Ophiostomataceae</taxon>
        <taxon>Sporothrix</taxon>
    </lineage>
</organism>
<reference evidence="3 4" key="1">
    <citation type="journal article" date="2014" name="BMC Genomics">
        <title>Comparative genomics of the major fungal agents of human and animal Sporotrichosis: Sporothrix schenckii and Sporothrix brasiliensis.</title>
        <authorList>
            <person name="Teixeira M.M."/>
            <person name="de Almeida L.G."/>
            <person name="Kubitschek-Barreira P."/>
            <person name="Alves F.L."/>
            <person name="Kioshima E.S."/>
            <person name="Abadio A.K."/>
            <person name="Fernandes L."/>
            <person name="Derengowski L.S."/>
            <person name="Ferreira K.S."/>
            <person name="Souza R.C."/>
            <person name="Ruiz J.C."/>
            <person name="de Andrade N.C."/>
            <person name="Paes H.C."/>
            <person name="Nicola A.M."/>
            <person name="Albuquerque P."/>
            <person name="Gerber A.L."/>
            <person name="Martins V.P."/>
            <person name="Peconick L.D."/>
            <person name="Neto A.V."/>
            <person name="Chaucanez C.B."/>
            <person name="Silva P.A."/>
            <person name="Cunha O.L."/>
            <person name="de Oliveira F.F."/>
            <person name="dos Santos T.C."/>
            <person name="Barros A.L."/>
            <person name="Soares M.A."/>
            <person name="de Oliveira L.M."/>
            <person name="Marini M.M."/>
            <person name="Villalobos-Duno H."/>
            <person name="Cunha M.M."/>
            <person name="de Hoog S."/>
            <person name="da Silveira J.F."/>
            <person name="Henrissat B."/>
            <person name="Nino-Vega G.A."/>
            <person name="Cisalpino P.S."/>
            <person name="Mora-Montes H.M."/>
            <person name="Almeida S.R."/>
            <person name="Stajich J.E."/>
            <person name="Lopes-Bezerra L.M."/>
            <person name="Vasconcelos A.T."/>
            <person name="Felipe M.S."/>
        </authorList>
    </citation>
    <scope>NUCLEOTIDE SEQUENCE [LARGE SCALE GENOMIC DNA]</scope>
    <source>
        <strain evidence="3 4">5110</strain>
    </source>
</reference>
<dbReference type="OrthoDB" id="5078320at2759"/>
<dbReference type="RefSeq" id="XP_040621164.1">
    <property type="nucleotide sequence ID" value="XM_040760968.1"/>
</dbReference>
<evidence type="ECO:0000313" key="3">
    <source>
        <dbReference type="EMBL" id="KIH93154.1"/>
    </source>
</evidence>
<dbReference type="Pfam" id="PF23155">
    <property type="entry name" value="DUF7053"/>
    <property type="match status" value="1"/>
</dbReference>
<feature type="compositionally biased region" description="Low complexity" evidence="1">
    <location>
        <begin position="410"/>
        <end position="421"/>
    </location>
</feature>
<gene>
    <name evidence="3" type="ORF">SPBR_02665</name>
</gene>
<dbReference type="AlphaFoldDB" id="A0A0C2F2R0"/>
<feature type="compositionally biased region" description="Pro residues" evidence="1">
    <location>
        <begin position="264"/>
        <end position="273"/>
    </location>
</feature>
<proteinExistence type="predicted"/>
<keyword evidence="4" id="KW-1185">Reference proteome</keyword>
<dbReference type="InterPro" id="IPR055481">
    <property type="entry name" value="DUF7053"/>
</dbReference>
<dbReference type="EMBL" id="AWTV01000006">
    <property type="protein sequence ID" value="KIH93154.1"/>
    <property type="molecule type" value="Genomic_DNA"/>
</dbReference>
<feature type="compositionally biased region" description="Pro residues" evidence="1">
    <location>
        <begin position="354"/>
        <end position="371"/>
    </location>
</feature>
<name>A0A0C2F2R0_9PEZI</name>
<feature type="compositionally biased region" description="Polar residues" evidence="1">
    <location>
        <begin position="279"/>
        <end position="288"/>
    </location>
</feature>
<feature type="compositionally biased region" description="Polar residues" evidence="1">
    <location>
        <begin position="247"/>
        <end position="263"/>
    </location>
</feature>
<dbReference type="Proteomes" id="UP000031575">
    <property type="component" value="Unassembled WGS sequence"/>
</dbReference>
<feature type="region of interest" description="Disordered" evidence="1">
    <location>
        <begin position="348"/>
        <end position="398"/>
    </location>
</feature>
<dbReference type="VEuPathDB" id="FungiDB:SPBR_02665"/>
<dbReference type="GeneID" id="63675889"/>
<dbReference type="PANTHER" id="PTHR38117:SF2">
    <property type="entry name" value="NACHT AND WD40 DOMAIN PROTEIN"/>
    <property type="match status" value="1"/>
</dbReference>
<feature type="region of interest" description="Disordered" evidence="1">
    <location>
        <begin position="218"/>
        <end position="317"/>
    </location>
</feature>
<dbReference type="HOGENOM" id="CLU_028035_0_0_1"/>
<feature type="compositionally biased region" description="Low complexity" evidence="1">
    <location>
        <begin position="218"/>
        <end position="239"/>
    </location>
</feature>
<comment type="caution">
    <text evidence="3">The sequence shown here is derived from an EMBL/GenBank/DDBJ whole genome shotgun (WGS) entry which is preliminary data.</text>
</comment>
<evidence type="ECO:0000259" key="2">
    <source>
        <dbReference type="Pfam" id="PF23155"/>
    </source>
</evidence>
<sequence>MTSMLRKKELVTIITPIPGFIPRQLAIDILHSHSEVITLNPLVLSHKPIKAPRDAASDEYYSTWYEITERIQYVPGIGKMGSGKLAFNACFHDMPWGLQAHIYAPMNTDLRYKYRIGGNQPGVEPPETLEMGLMALGAPSDGLYLREDVEVKCSIAVMSFVKSQLKAASKLMVERIIKKAELVDGGALTAMIENGRLKTINPADRSYTLSAAAAGASAGASSAGSPAMTTASTSPALPSAHEKDTLATAQHQRGSPQSRTETPGSPPPMPYQVPRPQSMLPQGLQSPSPYYRPGSAGVNQQYPQQPPGSPGLGIGAYPPYSAHPGHASYAGTPGGGYYQQPMHPALYQQYTGQHPPPHPQQQPYPYPPPPQQFYAELQAYPQHQLPPQQHLPPGQAAAVAVEMPGDYYYAQAAQQPQQPQQLQRAHSTAGSTPQTNRDSDILTTGQWSAPNQQQHGQPPNAARPNSVASTNSGSGTGNGHAPPANGYRSPGLDKSFSSELATHRETPDEHRLEALKKLDPTATPAALNLAHHPALKDQPPPSQDQGKQGYAYDGAEYGTPVQGR</sequence>
<evidence type="ECO:0000256" key="1">
    <source>
        <dbReference type="SAM" id="MobiDB-lite"/>
    </source>
</evidence>
<feature type="compositionally biased region" description="Basic and acidic residues" evidence="1">
    <location>
        <begin position="501"/>
        <end position="519"/>
    </location>
</feature>
<feature type="compositionally biased region" description="Polar residues" evidence="1">
    <location>
        <begin position="422"/>
        <end position="457"/>
    </location>
</feature>
<feature type="region of interest" description="Disordered" evidence="1">
    <location>
        <begin position="410"/>
        <end position="564"/>
    </location>
</feature>